<reference evidence="2 3" key="1">
    <citation type="submission" date="2020-11" db="EMBL/GenBank/DDBJ databases">
        <title>Kefir isolates.</title>
        <authorList>
            <person name="Marcisauskas S."/>
            <person name="Kim Y."/>
            <person name="Blasche S."/>
        </authorList>
    </citation>
    <scope>NUCLEOTIDE SEQUENCE [LARGE SCALE GENOMIC DNA]</scope>
    <source>
        <strain evidence="2 3">KR</strain>
    </source>
</reference>
<protein>
    <submittedName>
        <fullName evidence="2">Uncharacterized protein</fullName>
    </submittedName>
</protein>
<comment type="caution">
    <text evidence="2">The sequence shown here is derived from an EMBL/GenBank/DDBJ whole genome shotgun (WGS) entry which is preliminary data.</text>
</comment>
<feature type="compositionally biased region" description="Basic and acidic residues" evidence="1">
    <location>
        <begin position="272"/>
        <end position="285"/>
    </location>
</feature>
<sequence length="354" mass="38410">MASYGVKVAFGVFVDARSLLYLTIAWSKGLAAAHELCTRLSAEASVRRLGATPQEPRSAAERLPPEIWALIRNALVLQTVEAVECDLVRRTLCLTCQDDPGRNRWVSTLAELLTCGDCMSKASGTDLDLRWRRLRGADGHEQATRSLLDKFGLEEETALPLICQSSDASFDPEATCPIVLSRNQERTAGMICANVWGNSSDPDRGQVRRIEQDFFRLPADAAARFAKLFRMFPSLRAVDLPPHTPTPAPATGGLSNTPSAGPSTADTSSGGEGRRAAPYRPHEPRGAASLDARSRTVHPDSRPSSPGSAVAPTFPTDLELGQQQRRVVEATPWEEETTEGDVTCGGDVWRVSWS</sequence>
<evidence type="ECO:0000313" key="2">
    <source>
        <dbReference type="EMBL" id="KAG0664411.1"/>
    </source>
</evidence>
<accession>A0A9P6W4K6</accession>
<proteinExistence type="predicted"/>
<name>A0A9P6W4K6_RHOMI</name>
<gene>
    <name evidence="2" type="ORF">C6P46_001456</name>
</gene>
<dbReference type="EMBL" id="PUHQ01000014">
    <property type="protein sequence ID" value="KAG0664411.1"/>
    <property type="molecule type" value="Genomic_DNA"/>
</dbReference>
<feature type="compositionally biased region" description="Polar residues" evidence="1">
    <location>
        <begin position="253"/>
        <end position="269"/>
    </location>
</feature>
<keyword evidence="3" id="KW-1185">Reference proteome</keyword>
<feature type="region of interest" description="Disordered" evidence="1">
    <location>
        <begin position="240"/>
        <end position="325"/>
    </location>
</feature>
<dbReference type="Proteomes" id="UP000777482">
    <property type="component" value="Unassembled WGS sequence"/>
</dbReference>
<evidence type="ECO:0000256" key="1">
    <source>
        <dbReference type="SAM" id="MobiDB-lite"/>
    </source>
</evidence>
<feature type="compositionally biased region" description="Basic and acidic residues" evidence="1">
    <location>
        <begin position="292"/>
        <end position="301"/>
    </location>
</feature>
<evidence type="ECO:0000313" key="3">
    <source>
        <dbReference type="Proteomes" id="UP000777482"/>
    </source>
</evidence>
<dbReference type="AlphaFoldDB" id="A0A9P6W4K6"/>
<organism evidence="2 3">
    <name type="scientific">Rhodotorula mucilaginosa</name>
    <name type="common">Yeast</name>
    <name type="synonym">Rhodotorula rubra</name>
    <dbReference type="NCBI Taxonomy" id="5537"/>
    <lineage>
        <taxon>Eukaryota</taxon>
        <taxon>Fungi</taxon>
        <taxon>Dikarya</taxon>
        <taxon>Basidiomycota</taxon>
        <taxon>Pucciniomycotina</taxon>
        <taxon>Microbotryomycetes</taxon>
        <taxon>Sporidiobolales</taxon>
        <taxon>Sporidiobolaceae</taxon>
        <taxon>Rhodotorula</taxon>
    </lineage>
</organism>